<dbReference type="Proteomes" id="UP000584867">
    <property type="component" value="Unassembled WGS sequence"/>
</dbReference>
<gene>
    <name evidence="7" type="ORF">HDF15_000734</name>
</gene>
<reference evidence="7 8" key="1">
    <citation type="submission" date="2020-08" db="EMBL/GenBank/DDBJ databases">
        <title>Genomic Encyclopedia of Type Strains, Phase IV (KMG-V): Genome sequencing to study the core and pangenomes of soil and plant-associated prokaryotes.</title>
        <authorList>
            <person name="Whitman W."/>
        </authorList>
    </citation>
    <scope>NUCLEOTIDE SEQUENCE [LARGE SCALE GENOMIC DNA]</scope>
    <source>
        <strain evidence="7 8">X5P3</strain>
    </source>
</reference>
<dbReference type="InterPro" id="IPR036388">
    <property type="entry name" value="WH-like_DNA-bd_sf"/>
</dbReference>
<evidence type="ECO:0000256" key="4">
    <source>
        <dbReference type="ARBA" id="ARBA00023163"/>
    </source>
</evidence>
<comment type="caution">
    <text evidence="7">The sequence shown here is derived from an EMBL/GenBank/DDBJ whole genome shotgun (WGS) entry which is preliminary data.</text>
</comment>
<dbReference type="InterPro" id="IPR014284">
    <property type="entry name" value="RNA_pol_sigma-70_dom"/>
</dbReference>
<name>A0A7W8E8C8_9BACT</name>
<dbReference type="InterPro" id="IPR013325">
    <property type="entry name" value="RNA_pol_sigma_r2"/>
</dbReference>
<dbReference type="InterPro" id="IPR007627">
    <property type="entry name" value="RNA_pol_sigma70_r2"/>
</dbReference>
<feature type="domain" description="RNA polymerase sigma-70 region 2" evidence="5">
    <location>
        <begin position="18"/>
        <end position="81"/>
    </location>
</feature>
<dbReference type="RefSeq" id="WP_184252893.1">
    <property type="nucleotide sequence ID" value="NZ_JACHIO010000003.1"/>
</dbReference>
<dbReference type="GO" id="GO:0003677">
    <property type="term" value="F:DNA binding"/>
    <property type="evidence" value="ECO:0007669"/>
    <property type="project" value="InterPro"/>
</dbReference>
<dbReference type="Pfam" id="PF04542">
    <property type="entry name" value="Sigma70_r2"/>
    <property type="match status" value="1"/>
</dbReference>
<evidence type="ECO:0000259" key="6">
    <source>
        <dbReference type="Pfam" id="PF08281"/>
    </source>
</evidence>
<keyword evidence="3" id="KW-0731">Sigma factor</keyword>
<sequence>MMFQKVGLSSKTEAFGLEYIDALYGYALMLTRNRSDAEDLVQETYVRALDAKDRLREDSNVKGWFFTILRNLWLNQLRKRKSEPHLVEIDGQEGGADYLSGNTPSSDEILVAKEDVEQVRFAIRQLSPEFQEVIHLREFEELSYQQIAIVLSCPTGTVMSRLGRARAKLRALLTPTWSQTASSGKDSRS</sequence>
<dbReference type="InterPro" id="IPR013324">
    <property type="entry name" value="RNA_pol_sigma_r3/r4-like"/>
</dbReference>
<dbReference type="PANTHER" id="PTHR43133">
    <property type="entry name" value="RNA POLYMERASE ECF-TYPE SIGMA FACTO"/>
    <property type="match status" value="1"/>
</dbReference>
<comment type="similarity">
    <text evidence="1">Belongs to the sigma-70 factor family. ECF subfamily.</text>
</comment>
<dbReference type="NCBIfam" id="TIGR02937">
    <property type="entry name" value="sigma70-ECF"/>
    <property type="match status" value="1"/>
</dbReference>
<dbReference type="SUPFAM" id="SSF88946">
    <property type="entry name" value="Sigma2 domain of RNA polymerase sigma factors"/>
    <property type="match status" value="1"/>
</dbReference>
<evidence type="ECO:0000259" key="5">
    <source>
        <dbReference type="Pfam" id="PF04542"/>
    </source>
</evidence>
<dbReference type="SUPFAM" id="SSF88659">
    <property type="entry name" value="Sigma3 and sigma4 domains of RNA polymerase sigma factors"/>
    <property type="match status" value="1"/>
</dbReference>
<dbReference type="GO" id="GO:0006352">
    <property type="term" value="P:DNA-templated transcription initiation"/>
    <property type="evidence" value="ECO:0007669"/>
    <property type="project" value="InterPro"/>
</dbReference>
<evidence type="ECO:0000256" key="3">
    <source>
        <dbReference type="ARBA" id="ARBA00023082"/>
    </source>
</evidence>
<dbReference type="InterPro" id="IPR039425">
    <property type="entry name" value="RNA_pol_sigma-70-like"/>
</dbReference>
<dbReference type="AlphaFoldDB" id="A0A7W8E8C8"/>
<dbReference type="PANTHER" id="PTHR43133:SF25">
    <property type="entry name" value="RNA POLYMERASE SIGMA FACTOR RFAY-RELATED"/>
    <property type="match status" value="1"/>
</dbReference>
<dbReference type="CDD" id="cd06171">
    <property type="entry name" value="Sigma70_r4"/>
    <property type="match status" value="1"/>
</dbReference>
<dbReference type="Gene3D" id="1.10.1740.10">
    <property type="match status" value="1"/>
</dbReference>
<dbReference type="InterPro" id="IPR013249">
    <property type="entry name" value="RNA_pol_sigma70_r4_t2"/>
</dbReference>
<keyword evidence="2" id="KW-0805">Transcription regulation</keyword>
<keyword evidence="4" id="KW-0804">Transcription</keyword>
<feature type="domain" description="RNA polymerase sigma factor 70 region 4 type 2" evidence="6">
    <location>
        <begin position="118"/>
        <end position="169"/>
    </location>
</feature>
<proteinExistence type="inferred from homology"/>
<dbReference type="Pfam" id="PF08281">
    <property type="entry name" value="Sigma70_r4_2"/>
    <property type="match status" value="1"/>
</dbReference>
<dbReference type="Gene3D" id="1.10.10.10">
    <property type="entry name" value="Winged helix-like DNA-binding domain superfamily/Winged helix DNA-binding domain"/>
    <property type="match status" value="1"/>
</dbReference>
<protein>
    <submittedName>
        <fullName evidence="7">RNA polymerase sigma-70 factor (ECF subfamily)</fullName>
    </submittedName>
</protein>
<dbReference type="EMBL" id="JACHIO010000003">
    <property type="protein sequence ID" value="MBB5062404.1"/>
    <property type="molecule type" value="Genomic_DNA"/>
</dbReference>
<evidence type="ECO:0000313" key="7">
    <source>
        <dbReference type="EMBL" id="MBB5062404.1"/>
    </source>
</evidence>
<evidence type="ECO:0000256" key="1">
    <source>
        <dbReference type="ARBA" id="ARBA00010641"/>
    </source>
</evidence>
<evidence type="ECO:0000256" key="2">
    <source>
        <dbReference type="ARBA" id="ARBA00023015"/>
    </source>
</evidence>
<evidence type="ECO:0000313" key="8">
    <source>
        <dbReference type="Proteomes" id="UP000584867"/>
    </source>
</evidence>
<accession>A0A7W8E8C8</accession>
<dbReference type="GO" id="GO:0016987">
    <property type="term" value="F:sigma factor activity"/>
    <property type="evidence" value="ECO:0007669"/>
    <property type="project" value="UniProtKB-KW"/>
</dbReference>
<organism evidence="7 8">
    <name type="scientific">Granulicella mallensis</name>
    <dbReference type="NCBI Taxonomy" id="940614"/>
    <lineage>
        <taxon>Bacteria</taxon>
        <taxon>Pseudomonadati</taxon>
        <taxon>Acidobacteriota</taxon>
        <taxon>Terriglobia</taxon>
        <taxon>Terriglobales</taxon>
        <taxon>Acidobacteriaceae</taxon>
        <taxon>Granulicella</taxon>
    </lineage>
</organism>